<dbReference type="InParanoid" id="A0A804L663"/>
<dbReference type="Proteomes" id="UP000012960">
    <property type="component" value="Unplaced"/>
</dbReference>
<protein>
    <submittedName>
        <fullName evidence="1">Uncharacterized protein</fullName>
    </submittedName>
</protein>
<sequence>MAIAAADETGRSRAYRLVAAKGED</sequence>
<evidence type="ECO:0000313" key="1">
    <source>
        <dbReference type="EnsemblPlants" id="Ma11_p09920.1"/>
    </source>
</evidence>
<reference evidence="1" key="1">
    <citation type="submission" date="2021-05" db="UniProtKB">
        <authorList>
            <consortium name="EnsemblPlants"/>
        </authorList>
    </citation>
    <scope>IDENTIFICATION</scope>
    <source>
        <strain evidence="1">subsp. malaccensis</strain>
    </source>
</reference>
<evidence type="ECO:0000313" key="2">
    <source>
        <dbReference type="Proteomes" id="UP000012960"/>
    </source>
</evidence>
<name>A0A804L663_MUSAM</name>
<dbReference type="Gramene" id="Ma11_t09920.1">
    <property type="protein sequence ID" value="Ma11_p09920.1"/>
    <property type="gene ID" value="Ma11_g09920"/>
</dbReference>
<organism evidence="1 2">
    <name type="scientific">Musa acuminata subsp. malaccensis</name>
    <name type="common">Wild banana</name>
    <name type="synonym">Musa malaccensis</name>
    <dbReference type="NCBI Taxonomy" id="214687"/>
    <lineage>
        <taxon>Eukaryota</taxon>
        <taxon>Viridiplantae</taxon>
        <taxon>Streptophyta</taxon>
        <taxon>Embryophyta</taxon>
        <taxon>Tracheophyta</taxon>
        <taxon>Spermatophyta</taxon>
        <taxon>Magnoliopsida</taxon>
        <taxon>Liliopsida</taxon>
        <taxon>Zingiberales</taxon>
        <taxon>Musaceae</taxon>
        <taxon>Musa</taxon>
    </lineage>
</organism>
<proteinExistence type="predicted"/>
<accession>A0A804L663</accession>
<dbReference type="EnsemblPlants" id="Ma11_t09920.1">
    <property type="protein sequence ID" value="Ma11_p09920.1"/>
    <property type="gene ID" value="Ma11_g09920"/>
</dbReference>
<keyword evidence="2" id="KW-1185">Reference proteome</keyword>
<dbReference type="AlphaFoldDB" id="A0A804L663"/>